<dbReference type="InterPro" id="IPR002078">
    <property type="entry name" value="Sigma_54_int"/>
</dbReference>
<evidence type="ECO:0000256" key="2">
    <source>
        <dbReference type="ARBA" id="ARBA00022840"/>
    </source>
</evidence>
<keyword evidence="2" id="KW-0067">ATP-binding</keyword>
<dbReference type="PANTHER" id="PTHR32071">
    <property type="entry name" value="TRANSCRIPTIONAL REGULATORY PROTEIN"/>
    <property type="match status" value="1"/>
</dbReference>
<evidence type="ECO:0000259" key="6">
    <source>
        <dbReference type="PROSITE" id="PS50045"/>
    </source>
</evidence>
<dbReference type="Gene3D" id="3.40.50.300">
    <property type="entry name" value="P-loop containing nucleotide triphosphate hydrolases"/>
    <property type="match status" value="1"/>
</dbReference>
<evidence type="ECO:0000256" key="1">
    <source>
        <dbReference type="ARBA" id="ARBA00022741"/>
    </source>
</evidence>
<dbReference type="PROSITE" id="PS00676">
    <property type="entry name" value="SIGMA54_INTERACT_2"/>
    <property type="match status" value="1"/>
</dbReference>
<keyword evidence="4" id="KW-0238">DNA-binding</keyword>
<dbReference type="InterPro" id="IPR058031">
    <property type="entry name" value="AAA_lid_NorR"/>
</dbReference>
<dbReference type="InterPro" id="IPR009057">
    <property type="entry name" value="Homeodomain-like_sf"/>
</dbReference>
<dbReference type="InterPro" id="IPR025943">
    <property type="entry name" value="Sigma_54_int_dom_ATP-bd_2"/>
</dbReference>
<dbReference type="PROSITE" id="PS00688">
    <property type="entry name" value="SIGMA54_INTERACT_3"/>
    <property type="match status" value="1"/>
</dbReference>
<dbReference type="Pfam" id="PF25601">
    <property type="entry name" value="AAA_lid_14"/>
    <property type="match status" value="1"/>
</dbReference>
<dbReference type="InterPro" id="IPR027417">
    <property type="entry name" value="P-loop_NTPase"/>
</dbReference>
<dbReference type="InterPro" id="IPR003593">
    <property type="entry name" value="AAA+_ATPase"/>
</dbReference>
<dbReference type="GO" id="GO:0006355">
    <property type="term" value="P:regulation of DNA-templated transcription"/>
    <property type="evidence" value="ECO:0007669"/>
    <property type="project" value="InterPro"/>
</dbReference>
<keyword evidence="3" id="KW-0805">Transcription regulation</keyword>
<dbReference type="SUPFAM" id="SSF52540">
    <property type="entry name" value="P-loop containing nucleoside triphosphate hydrolases"/>
    <property type="match status" value="1"/>
</dbReference>
<dbReference type="Gene3D" id="1.10.8.60">
    <property type="match status" value="1"/>
</dbReference>
<dbReference type="PANTHER" id="PTHR32071:SF57">
    <property type="entry name" value="C4-DICARBOXYLATE TRANSPORT TRANSCRIPTIONAL REGULATORY PROTEIN DCTD"/>
    <property type="match status" value="1"/>
</dbReference>
<dbReference type="Gene3D" id="1.10.10.60">
    <property type="entry name" value="Homeodomain-like"/>
    <property type="match status" value="1"/>
</dbReference>
<evidence type="ECO:0000256" key="4">
    <source>
        <dbReference type="ARBA" id="ARBA00023125"/>
    </source>
</evidence>
<keyword evidence="5" id="KW-0804">Transcription</keyword>
<sequence>MKRTIVDDDPMKDTREADGLLVDPRRLLLDMAQQRSASELLWLIVRRLCETSSVAMARIWLIRPGQGCPSCPMRAECPSQTKCLHLVASAGTSVACPGVSFSRTDGSFRRFPLGIRKVGQIAATGEPVEAPDLASLPDWIVRPAWVQAEGIKGFGGQPLVSRGNVLGVLGIFSRVTIDATSLDWLRMIADHAASALANALAWEEIAALKRRLELDNAYLQEEVRGGGSFGDMVGKSAALDMVSRQIQLVAPTDAMVLLQGESGTGKELVAREIHRRSQRAERPLIKVNCAAIPRELFDSEFFGHRRGGFTGAVRDRMGRFELADGGTLFLDEIGEIPIDLQSKLLRVLQEGELTRIGEEKTRTVNVRIIAATHRDLRAESEAGRFRTDLYYRLSVFPIAIPPLRQRKEDIPLLVEYFLKQISRRLGRSIPRVTKTTLAELVAYDWPGNIRELQHVIERGIIVAEGGFLHVELASSLRNSGIPTPVENAVYEILTDAQLRALEADNISCALRKTGGKIYGPSGAAQLLGLKPTTLASRMKRLGISG</sequence>
<dbReference type="SUPFAM" id="SSF46689">
    <property type="entry name" value="Homeodomain-like"/>
    <property type="match status" value="1"/>
</dbReference>
<name>L7VVK2_9BACT</name>
<dbReference type="GO" id="GO:0005524">
    <property type="term" value="F:ATP binding"/>
    <property type="evidence" value="ECO:0007669"/>
    <property type="project" value="UniProtKB-KW"/>
</dbReference>
<dbReference type="SMART" id="SM00065">
    <property type="entry name" value="GAF"/>
    <property type="match status" value="1"/>
</dbReference>
<dbReference type="SMART" id="SM00382">
    <property type="entry name" value="AAA"/>
    <property type="match status" value="1"/>
</dbReference>
<evidence type="ECO:0000256" key="3">
    <source>
        <dbReference type="ARBA" id="ARBA00023015"/>
    </source>
</evidence>
<dbReference type="Gene3D" id="3.30.450.40">
    <property type="match status" value="1"/>
</dbReference>
<dbReference type="GO" id="GO:0003677">
    <property type="term" value="F:DNA binding"/>
    <property type="evidence" value="ECO:0007669"/>
    <property type="project" value="UniProtKB-KW"/>
</dbReference>
<dbReference type="CDD" id="cd00009">
    <property type="entry name" value="AAA"/>
    <property type="match status" value="1"/>
</dbReference>
<dbReference type="PROSITE" id="PS50045">
    <property type="entry name" value="SIGMA54_INTERACT_4"/>
    <property type="match status" value="1"/>
</dbReference>
<feature type="domain" description="Sigma-54 factor interaction" evidence="6">
    <location>
        <begin position="232"/>
        <end position="461"/>
    </location>
</feature>
<dbReference type="InterPro" id="IPR025662">
    <property type="entry name" value="Sigma_54_int_dom_ATP-bd_1"/>
</dbReference>
<dbReference type="FunFam" id="3.40.50.300:FF:000006">
    <property type="entry name" value="DNA-binding transcriptional regulator NtrC"/>
    <property type="match status" value="1"/>
</dbReference>
<evidence type="ECO:0000313" key="7">
    <source>
        <dbReference type="EMBL" id="AGC71053.1"/>
    </source>
</evidence>
<evidence type="ECO:0000256" key="5">
    <source>
        <dbReference type="ARBA" id="ARBA00023163"/>
    </source>
</evidence>
<organism evidence="7">
    <name type="scientific">uncultured bacterium A1Q1_fos_1231</name>
    <dbReference type="NCBI Taxonomy" id="1256544"/>
    <lineage>
        <taxon>Bacteria</taxon>
        <taxon>environmental samples</taxon>
    </lineage>
</organism>
<proteinExistence type="predicted"/>
<dbReference type="Pfam" id="PF13185">
    <property type="entry name" value="GAF_2"/>
    <property type="match status" value="1"/>
</dbReference>
<dbReference type="PROSITE" id="PS00675">
    <property type="entry name" value="SIGMA54_INTERACT_1"/>
    <property type="match status" value="1"/>
</dbReference>
<reference evidence="7" key="1">
    <citation type="submission" date="2012-09" db="EMBL/GenBank/DDBJ databases">
        <title>Metagenomic Characterization of a Microbial Community in Wastewater Detects High Levels of Antibiotic Resistance.</title>
        <authorList>
            <person name="Abrams M."/>
            <person name="Caldwell A."/>
            <person name="Vandaei E."/>
            <person name="Lee W."/>
            <person name="Perrott J."/>
            <person name="Khan S.Y."/>
            <person name="Ta J."/>
            <person name="Romero D."/>
            <person name="Nguyen V."/>
            <person name="Pourmand N."/>
            <person name="Ouverney C.C."/>
        </authorList>
    </citation>
    <scope>NUCLEOTIDE SEQUENCE</scope>
</reference>
<accession>L7VVK2</accession>
<dbReference type="Pfam" id="PF00158">
    <property type="entry name" value="Sigma54_activat"/>
    <property type="match status" value="1"/>
</dbReference>
<dbReference type="InterPro" id="IPR003018">
    <property type="entry name" value="GAF"/>
</dbReference>
<protein>
    <submittedName>
        <fullName evidence="7">Hydrogenase-4 transcriptional activator</fullName>
    </submittedName>
</protein>
<keyword evidence="1" id="KW-0547">Nucleotide-binding</keyword>
<dbReference type="InterPro" id="IPR025944">
    <property type="entry name" value="Sigma_54_int_dom_CS"/>
</dbReference>
<dbReference type="SUPFAM" id="SSF55781">
    <property type="entry name" value="GAF domain-like"/>
    <property type="match status" value="1"/>
</dbReference>
<dbReference type="EMBL" id="JX649860">
    <property type="protein sequence ID" value="AGC71053.1"/>
    <property type="molecule type" value="Genomic_DNA"/>
</dbReference>
<dbReference type="AlphaFoldDB" id="L7VVK2"/>
<dbReference type="InterPro" id="IPR029016">
    <property type="entry name" value="GAF-like_dom_sf"/>
</dbReference>